<keyword evidence="2" id="KW-1185">Reference proteome</keyword>
<organism evidence="1 2">
    <name type="scientific">Parasphingopyxis lamellibrachiae</name>
    <dbReference type="NCBI Taxonomy" id="680125"/>
    <lineage>
        <taxon>Bacteria</taxon>
        <taxon>Pseudomonadati</taxon>
        <taxon>Pseudomonadota</taxon>
        <taxon>Alphaproteobacteria</taxon>
        <taxon>Sphingomonadales</taxon>
        <taxon>Sphingomonadaceae</taxon>
        <taxon>Parasphingopyxis</taxon>
    </lineage>
</organism>
<dbReference type="InterPro" id="IPR021322">
    <property type="entry name" value="DUF2924"/>
</dbReference>
<dbReference type="Pfam" id="PF11149">
    <property type="entry name" value="DUF2924"/>
    <property type="match status" value="1"/>
</dbReference>
<evidence type="ECO:0008006" key="3">
    <source>
        <dbReference type="Google" id="ProtNLM"/>
    </source>
</evidence>
<reference evidence="1 2" key="1">
    <citation type="submission" date="2018-07" db="EMBL/GenBank/DDBJ databases">
        <title>Genomic Encyclopedia of Type Strains, Phase IV (KMG-IV): sequencing the most valuable type-strain genomes for metagenomic binning, comparative biology and taxonomic classification.</title>
        <authorList>
            <person name="Goeker M."/>
        </authorList>
    </citation>
    <scope>NUCLEOTIDE SEQUENCE [LARGE SCALE GENOMIC DNA]</scope>
    <source>
        <strain evidence="1 2">DSM 26725</strain>
    </source>
</reference>
<dbReference type="Proteomes" id="UP000256310">
    <property type="component" value="Unassembled WGS sequence"/>
</dbReference>
<evidence type="ECO:0000313" key="1">
    <source>
        <dbReference type="EMBL" id="RED16716.1"/>
    </source>
</evidence>
<sequence>MNAAVDKQLAALSIMRKAELQIEWQRHYKSDPPDIAPGLLRFGIAYRIQEKMFGGLSRSLQAKLRRIAKGEPVGTKPIGKLKPGTRLVRRWNDQTIVVLVTDGGFMFDDQEYGSLSEIARQVTGAHWSGPRFFGLTKAKASSDAA</sequence>
<dbReference type="EMBL" id="QRDP01000004">
    <property type="protein sequence ID" value="RED16716.1"/>
    <property type="molecule type" value="Genomic_DNA"/>
</dbReference>
<proteinExistence type="predicted"/>
<dbReference type="OrthoDB" id="284135at2"/>
<gene>
    <name evidence="1" type="ORF">DFR46_1744</name>
</gene>
<name>A0A3D9FI03_9SPHN</name>
<comment type="caution">
    <text evidence="1">The sequence shown here is derived from an EMBL/GenBank/DDBJ whole genome shotgun (WGS) entry which is preliminary data.</text>
</comment>
<protein>
    <recommendedName>
        <fullName evidence="3">DUF2924 family protein</fullName>
    </recommendedName>
</protein>
<accession>A0A3D9FI03</accession>
<dbReference type="RefSeq" id="WP_116236094.1">
    <property type="nucleotide sequence ID" value="NZ_QRDP01000004.1"/>
</dbReference>
<dbReference type="AlphaFoldDB" id="A0A3D9FI03"/>
<evidence type="ECO:0000313" key="2">
    <source>
        <dbReference type="Proteomes" id="UP000256310"/>
    </source>
</evidence>